<feature type="compositionally biased region" description="Polar residues" evidence="8">
    <location>
        <begin position="527"/>
        <end position="563"/>
    </location>
</feature>
<dbReference type="EMBL" id="AFYH01123363">
    <property type="status" value="NOT_ANNOTATED_CDS"/>
    <property type="molecule type" value="Genomic_DNA"/>
</dbReference>
<dbReference type="EMBL" id="AFYH01123364">
    <property type="status" value="NOT_ANNOTATED_CDS"/>
    <property type="molecule type" value="Genomic_DNA"/>
</dbReference>
<accession>H2ZWK2</accession>
<dbReference type="Proteomes" id="UP000008672">
    <property type="component" value="Unassembled WGS sequence"/>
</dbReference>
<feature type="compositionally biased region" description="Low complexity" evidence="8">
    <location>
        <begin position="593"/>
        <end position="603"/>
    </location>
</feature>
<feature type="coiled-coil region" evidence="7">
    <location>
        <begin position="335"/>
        <end position="373"/>
    </location>
</feature>
<proteinExistence type="predicted"/>
<dbReference type="EMBL" id="AFYH01123365">
    <property type="status" value="NOT_ANNOTATED_CDS"/>
    <property type="molecule type" value="Genomic_DNA"/>
</dbReference>
<dbReference type="Bgee" id="ENSLACG00000001583">
    <property type="expression patterns" value="Expressed in chordate pharynx and 6 other cell types or tissues"/>
</dbReference>
<feature type="compositionally biased region" description="Polar residues" evidence="8">
    <location>
        <begin position="576"/>
        <end position="587"/>
    </location>
</feature>
<organism evidence="11 12">
    <name type="scientific">Latimeria chalumnae</name>
    <name type="common">Coelacanth</name>
    <dbReference type="NCBI Taxonomy" id="7897"/>
    <lineage>
        <taxon>Eukaryota</taxon>
        <taxon>Metazoa</taxon>
        <taxon>Chordata</taxon>
        <taxon>Craniata</taxon>
        <taxon>Vertebrata</taxon>
        <taxon>Euteleostomi</taxon>
        <taxon>Coelacanthiformes</taxon>
        <taxon>Coelacanthidae</taxon>
        <taxon>Latimeria</taxon>
    </lineage>
</organism>
<name>H2ZWK2_LATCH</name>
<evidence type="ECO:0000313" key="12">
    <source>
        <dbReference type="Proteomes" id="UP000008672"/>
    </source>
</evidence>
<feature type="region of interest" description="Disordered" evidence="8">
    <location>
        <begin position="522"/>
        <end position="683"/>
    </location>
</feature>
<evidence type="ECO:0000256" key="7">
    <source>
        <dbReference type="SAM" id="Coils"/>
    </source>
</evidence>
<feature type="compositionally biased region" description="Low complexity" evidence="8">
    <location>
        <begin position="765"/>
        <end position="780"/>
    </location>
</feature>
<keyword evidence="4" id="KW-0863">Zinc-finger</keyword>
<evidence type="ECO:0000256" key="3">
    <source>
        <dbReference type="ARBA" id="ARBA00022723"/>
    </source>
</evidence>
<dbReference type="GO" id="GO:0008270">
    <property type="term" value="F:zinc ion binding"/>
    <property type="evidence" value="ECO:0007669"/>
    <property type="project" value="UniProtKB-KW"/>
</dbReference>
<dbReference type="EMBL" id="AFYH01123366">
    <property type="status" value="NOT_ANNOTATED_CDS"/>
    <property type="molecule type" value="Genomic_DNA"/>
</dbReference>
<dbReference type="InterPro" id="IPR051241">
    <property type="entry name" value="DZIP_RILPL"/>
</dbReference>
<dbReference type="FunCoup" id="H2ZWK2">
    <property type="interactions" value="97"/>
</dbReference>
<feature type="compositionally biased region" description="Polar residues" evidence="8">
    <location>
        <begin position="712"/>
        <end position="727"/>
    </location>
</feature>
<feature type="region of interest" description="Disordered" evidence="8">
    <location>
        <begin position="414"/>
        <end position="439"/>
    </location>
</feature>
<sequence length="813" mass="92097">QIPSHGPFSMNGALLGSTPLSASSLPVFKFRSRHDMVDWRHFSAIDVERVARELDVAVLQENITSVAFCNLDSERCPHCQNPMDPVLLKVFKLAQLTIEYLLHSQDFLTASIQLLEERLQGALDQHEKTKQEVTKQAEELKAVKEESRRRKKMIATQQLLIQAGANNYHKTRHLAALSYLNVKFSQDRIMIFASGYLTERQRKKQAQRMEDELEDLRERLKLTRSQLEAEREADALQRTQEAEAARRREEEGKKEFENWKEEERKKFYQEMDSLRLLFTQEFKEIANKNSSIETVSSRASVTLFLGSTVGSLKGETLSKSLKHSRYNAYQMLAKKTEWKKKMRELQRDYMVEKEELKQENERLRAALSQDQRDATDKFQQQILSLSSKVKEQNKVIRLQDEKIRKLSSKNVQAVYSTPAIQEDEEEEEEEEEEEMKDTLDRKQKLLEALRRNPNFVQQFQPILEELLEEKLESMGLRKDTKGIPSQTYKSLQAALDTQRELKAKKFLELMSLRKKFAQEVTRRVKQTQKSQSNAIPTTSPTSGKAVLTTSPMPRKSIPTTSPTPGKYATPKPKKSQVITSHPVQSTAPKPVPRTRVPVPTSTSYSAVPRASTPPFSSEEETIEDSAYVTSPRAKDTPHIRVIQSMPKEEAPAVSEDDWSESDYSMEEVSPCTRASPTKSSAGTMVQHMAKNLERQLSVQGKKPVGGIKIHTPQITTPSNSRNAAKRSQLSDEESDLEISSIEEITDAVTPMDNRPKAAARQSTDSVGSQGTSVWSSSSGSRPGGLKEAGTDSSLRSSTLITVTELSDPEDNFS</sequence>
<dbReference type="OMA" id="LMPHGFD"/>
<keyword evidence="2" id="KW-0963">Cytoplasm</keyword>
<evidence type="ECO:0000256" key="2">
    <source>
        <dbReference type="ARBA" id="ARBA00022490"/>
    </source>
</evidence>
<dbReference type="Pfam" id="PF13815">
    <property type="entry name" value="Dzip-like_N"/>
    <property type="match status" value="1"/>
</dbReference>
<dbReference type="GO" id="GO:0060271">
    <property type="term" value="P:cilium assembly"/>
    <property type="evidence" value="ECO:0007669"/>
    <property type="project" value="TreeGrafter"/>
</dbReference>
<evidence type="ECO:0000256" key="1">
    <source>
        <dbReference type="ARBA" id="ARBA00004496"/>
    </source>
</evidence>
<dbReference type="EMBL" id="AFYH01123367">
    <property type="status" value="NOT_ANNOTATED_CDS"/>
    <property type="molecule type" value="Genomic_DNA"/>
</dbReference>
<dbReference type="GeneTree" id="ENSGT00940000160898"/>
<dbReference type="EMBL" id="AFYH01123362">
    <property type="status" value="NOT_ANNOTATED_CDS"/>
    <property type="molecule type" value="Genomic_DNA"/>
</dbReference>
<reference evidence="11" key="2">
    <citation type="submission" date="2025-08" db="UniProtKB">
        <authorList>
            <consortium name="Ensembl"/>
        </authorList>
    </citation>
    <scope>IDENTIFICATION</scope>
</reference>
<evidence type="ECO:0000256" key="5">
    <source>
        <dbReference type="ARBA" id="ARBA00022833"/>
    </source>
</evidence>
<dbReference type="HOGENOM" id="CLU_018051_1_0_1"/>
<keyword evidence="6 7" id="KW-0175">Coiled coil</keyword>
<dbReference type="eggNOG" id="ENOG502QRAI">
    <property type="taxonomic scope" value="Eukaryota"/>
</dbReference>
<protein>
    <submittedName>
        <fullName evidence="11">Uncharacterized protein</fullName>
    </submittedName>
</protein>
<comment type="subcellular location">
    <subcellularLocation>
        <location evidence="1">Cytoplasm</location>
    </subcellularLocation>
</comment>
<evidence type="ECO:0000259" key="10">
    <source>
        <dbReference type="Pfam" id="PF25977"/>
    </source>
</evidence>
<evidence type="ECO:0000313" key="11">
    <source>
        <dbReference type="Ensembl" id="ENSLACP00000001773.1"/>
    </source>
</evidence>
<feature type="domain" description="Cilium assembly protein DZIP1" evidence="10">
    <location>
        <begin position="456"/>
        <end position="529"/>
    </location>
</feature>
<dbReference type="InterPro" id="IPR032714">
    <property type="entry name" value="DZIP1_N"/>
</dbReference>
<dbReference type="GO" id="GO:0005737">
    <property type="term" value="C:cytoplasm"/>
    <property type="evidence" value="ECO:0007669"/>
    <property type="project" value="UniProtKB-SubCell"/>
</dbReference>
<evidence type="ECO:0000256" key="8">
    <source>
        <dbReference type="SAM" id="MobiDB-lite"/>
    </source>
</evidence>
<feature type="domain" description="Cilium assembly protein DZIP1 N-terminal" evidence="9">
    <location>
        <begin position="28"/>
        <end position="148"/>
    </location>
</feature>
<evidence type="ECO:0000256" key="6">
    <source>
        <dbReference type="ARBA" id="ARBA00023054"/>
    </source>
</evidence>
<dbReference type="GO" id="GO:0036064">
    <property type="term" value="C:ciliary basal body"/>
    <property type="evidence" value="ECO:0007669"/>
    <property type="project" value="TreeGrafter"/>
</dbReference>
<keyword evidence="5" id="KW-0862">Zinc</keyword>
<reference evidence="11" key="3">
    <citation type="submission" date="2025-09" db="UniProtKB">
        <authorList>
            <consortium name="Ensembl"/>
        </authorList>
    </citation>
    <scope>IDENTIFICATION</scope>
</reference>
<feature type="compositionally biased region" description="Acidic residues" evidence="8">
    <location>
        <begin position="421"/>
        <end position="435"/>
    </location>
</feature>
<reference evidence="12" key="1">
    <citation type="submission" date="2011-08" db="EMBL/GenBank/DDBJ databases">
        <title>The draft genome of Latimeria chalumnae.</title>
        <authorList>
            <person name="Di Palma F."/>
            <person name="Alfoldi J."/>
            <person name="Johnson J."/>
            <person name="Berlin A."/>
            <person name="Gnerre S."/>
            <person name="Jaffe D."/>
            <person name="MacCallum I."/>
            <person name="Young S."/>
            <person name="Walker B.J."/>
            <person name="Lander E."/>
            <person name="Lindblad-Toh K."/>
        </authorList>
    </citation>
    <scope>NUCLEOTIDE SEQUENCE [LARGE SCALE GENOMIC DNA]</scope>
    <source>
        <strain evidence="12">Wild caught</strain>
    </source>
</reference>
<dbReference type="PANTHER" id="PTHR21502:SF8">
    <property type="entry name" value="CILIUM ASSEMBLY PROTEIN DZIP1L"/>
    <property type="match status" value="1"/>
</dbReference>
<keyword evidence="12" id="KW-1185">Reference proteome</keyword>
<evidence type="ECO:0000259" key="9">
    <source>
        <dbReference type="Pfam" id="PF13815"/>
    </source>
</evidence>
<feature type="compositionally biased region" description="Polar residues" evidence="8">
    <location>
        <begin position="672"/>
        <end position="683"/>
    </location>
</feature>
<dbReference type="EMBL" id="AFYH01123370">
    <property type="status" value="NOT_ANNOTATED_CDS"/>
    <property type="molecule type" value="Genomic_DNA"/>
</dbReference>
<dbReference type="PANTHER" id="PTHR21502">
    <property type="entry name" value="ZINC FINGER PROTEIN DZIP1"/>
    <property type="match status" value="1"/>
</dbReference>
<dbReference type="InParanoid" id="H2ZWK2"/>
<dbReference type="EMBL" id="AFYH01123368">
    <property type="status" value="NOT_ANNOTATED_CDS"/>
    <property type="molecule type" value="Genomic_DNA"/>
</dbReference>
<dbReference type="InterPro" id="IPR058883">
    <property type="entry name" value="DZIP1_dom"/>
</dbReference>
<keyword evidence="3" id="KW-0479">Metal-binding</keyword>
<dbReference type="EMBL" id="AFYH01123369">
    <property type="status" value="NOT_ANNOTATED_CDS"/>
    <property type="molecule type" value="Genomic_DNA"/>
</dbReference>
<dbReference type="Pfam" id="PF25977">
    <property type="entry name" value="DZIP1"/>
    <property type="match status" value="1"/>
</dbReference>
<dbReference type="Ensembl" id="ENSLACT00000001786.1">
    <property type="protein sequence ID" value="ENSLACP00000001773.1"/>
    <property type="gene ID" value="ENSLACG00000001583.1"/>
</dbReference>
<evidence type="ECO:0000256" key="4">
    <source>
        <dbReference type="ARBA" id="ARBA00022771"/>
    </source>
</evidence>
<feature type="region of interest" description="Disordered" evidence="8">
    <location>
        <begin position="695"/>
        <end position="813"/>
    </location>
</feature>
<feature type="compositionally biased region" description="Polar residues" evidence="8">
    <location>
        <begin position="790"/>
        <end position="804"/>
    </location>
</feature>
<dbReference type="EMBL" id="AFYH01123371">
    <property type="status" value="NOT_ANNOTATED_CDS"/>
    <property type="molecule type" value="Genomic_DNA"/>
</dbReference>
<feature type="compositionally biased region" description="Acidic residues" evidence="8">
    <location>
        <begin position="654"/>
        <end position="665"/>
    </location>
</feature>
<feature type="coiled-coil region" evidence="7">
    <location>
        <begin position="112"/>
        <end position="150"/>
    </location>
</feature>
<feature type="region of interest" description="Disordered" evidence="8">
    <location>
        <begin position="228"/>
        <end position="256"/>
    </location>
</feature>
<dbReference type="AlphaFoldDB" id="H2ZWK2"/>